<dbReference type="EMBL" id="JPKZ01000226">
    <property type="protein sequence ID" value="KHN88508.1"/>
    <property type="molecule type" value="Genomic_DNA"/>
</dbReference>
<evidence type="ECO:0000313" key="1">
    <source>
        <dbReference type="EMBL" id="KHN88508.1"/>
    </source>
</evidence>
<comment type="caution">
    <text evidence="1">The sequence shown here is derived from an EMBL/GenBank/DDBJ whole genome shotgun (WGS) entry which is preliminary data.</text>
</comment>
<proteinExistence type="predicted"/>
<protein>
    <submittedName>
        <fullName evidence="1">Uncharacterized protein</fullName>
    </submittedName>
</protein>
<sequence length="133" mass="15015">MAMAEVESPLIDDNGEVLRLKNGMISSLAEFQPQLLDLLYDIQNEKLSDDLQKMEKTTGINREQVDGFVLQCSLFKLDAILNHSSIQGRIIPNSRKFCEDIALLPGSANKYHLKCSSQVKIKFTTQLMPRALF</sequence>
<name>A0A0B2W3E4_TOXCA</name>
<keyword evidence="2" id="KW-1185">Reference proteome</keyword>
<reference evidence="1 2" key="1">
    <citation type="submission" date="2014-11" db="EMBL/GenBank/DDBJ databases">
        <title>Genetic blueprint of the zoonotic pathogen Toxocara canis.</title>
        <authorList>
            <person name="Zhu X.-Q."/>
            <person name="Korhonen P.K."/>
            <person name="Cai H."/>
            <person name="Young N.D."/>
            <person name="Nejsum P."/>
            <person name="von Samson-Himmelstjerna G."/>
            <person name="Boag P.R."/>
            <person name="Tan P."/>
            <person name="Li Q."/>
            <person name="Min J."/>
            <person name="Yang Y."/>
            <person name="Wang X."/>
            <person name="Fang X."/>
            <person name="Hall R.S."/>
            <person name="Hofmann A."/>
            <person name="Sternberg P.W."/>
            <person name="Jex A.R."/>
            <person name="Gasser R.B."/>
        </authorList>
    </citation>
    <scope>NUCLEOTIDE SEQUENCE [LARGE SCALE GENOMIC DNA]</scope>
    <source>
        <strain evidence="1">PN_DK_2014</strain>
    </source>
</reference>
<evidence type="ECO:0000313" key="2">
    <source>
        <dbReference type="Proteomes" id="UP000031036"/>
    </source>
</evidence>
<dbReference type="AlphaFoldDB" id="A0A0B2W3E4"/>
<dbReference type="Proteomes" id="UP000031036">
    <property type="component" value="Unassembled WGS sequence"/>
</dbReference>
<gene>
    <name evidence="1" type="ORF">Tcan_12348</name>
</gene>
<accession>A0A0B2W3E4</accession>
<organism evidence="1 2">
    <name type="scientific">Toxocara canis</name>
    <name type="common">Canine roundworm</name>
    <dbReference type="NCBI Taxonomy" id="6265"/>
    <lineage>
        <taxon>Eukaryota</taxon>
        <taxon>Metazoa</taxon>
        <taxon>Ecdysozoa</taxon>
        <taxon>Nematoda</taxon>
        <taxon>Chromadorea</taxon>
        <taxon>Rhabditida</taxon>
        <taxon>Spirurina</taxon>
        <taxon>Ascaridomorpha</taxon>
        <taxon>Ascaridoidea</taxon>
        <taxon>Toxocaridae</taxon>
        <taxon>Toxocara</taxon>
    </lineage>
</organism>